<comment type="caution">
    <text evidence="3">The sequence shown here is derived from an EMBL/GenBank/DDBJ whole genome shotgun (WGS) entry which is preliminary data.</text>
</comment>
<feature type="transmembrane region" description="Helical" evidence="1">
    <location>
        <begin position="233"/>
        <end position="251"/>
    </location>
</feature>
<gene>
    <name evidence="4" type="ORF">A6V36_24965</name>
    <name evidence="3" type="ORF">A6V37_29635</name>
</gene>
<feature type="transmembrane region" description="Helical" evidence="1">
    <location>
        <begin position="80"/>
        <end position="104"/>
    </location>
</feature>
<keyword evidence="1" id="KW-0812">Transmembrane</keyword>
<evidence type="ECO:0000256" key="1">
    <source>
        <dbReference type="SAM" id="Phobius"/>
    </source>
</evidence>
<dbReference type="InterPro" id="IPR050879">
    <property type="entry name" value="Acyltransferase_3"/>
</dbReference>
<dbReference type="Proteomes" id="UP000077961">
    <property type="component" value="Unassembled WGS sequence"/>
</dbReference>
<feature type="transmembrane region" description="Helical" evidence="1">
    <location>
        <begin position="208"/>
        <end position="227"/>
    </location>
</feature>
<protein>
    <recommendedName>
        <fullName evidence="2">Acyltransferase 3 domain-containing protein</fullName>
    </recommendedName>
</protein>
<dbReference type="GO" id="GO:0016020">
    <property type="term" value="C:membrane"/>
    <property type="evidence" value="ECO:0007669"/>
    <property type="project" value="TreeGrafter"/>
</dbReference>
<evidence type="ECO:0000313" key="5">
    <source>
        <dbReference type="Proteomes" id="UP000077961"/>
    </source>
</evidence>
<evidence type="ECO:0000259" key="2">
    <source>
        <dbReference type="Pfam" id="PF01757"/>
    </source>
</evidence>
<evidence type="ECO:0000313" key="4">
    <source>
        <dbReference type="EMBL" id="OAJ60912.1"/>
    </source>
</evidence>
<dbReference type="EMBL" id="LXJZ01000100">
    <property type="protein sequence ID" value="OAJ60912.1"/>
    <property type="molecule type" value="Genomic_DNA"/>
</dbReference>
<feature type="transmembrane region" description="Helical" evidence="1">
    <location>
        <begin position="124"/>
        <end position="143"/>
    </location>
</feature>
<sequence length="336" mass="36989">MGQNKRLEGLQSLRGLAALAVVFQHVTFYSTNAKGLDYLPYLRIDFGRLGVGLFFVISGFVMAGCLSQGSRFLLNRVVRIYPGFWLAVLVSGALLTGPTFGWTFDPKSLLLIPSPLNNSYRVPYWTLVYEMSFYVATYAFIVLRASRYTIAKCCIGWLVVVIAVTKYKTIAPFEPGSWILLSRWNVYFILGMLLGLYFKDVSRMRSPVIAVGAAVLWCIGDTFAGAAPLPSDLMLALAFCGVVLVGVRHIRITALETIGNASFGIYLIHVPVAVLAIHLVTNAFPGISLHSLWLVTMVAALTASFAFGLMEAKIHSQVKKIFVARSPSSFDLKLPR</sequence>
<feature type="transmembrane region" description="Helical" evidence="1">
    <location>
        <begin position="290"/>
        <end position="310"/>
    </location>
</feature>
<keyword evidence="1" id="KW-0472">Membrane</keyword>
<dbReference type="GO" id="GO:0000271">
    <property type="term" value="P:polysaccharide biosynthetic process"/>
    <property type="evidence" value="ECO:0007669"/>
    <property type="project" value="TreeGrafter"/>
</dbReference>
<dbReference type="Pfam" id="PF01757">
    <property type="entry name" value="Acyl_transf_3"/>
    <property type="match status" value="1"/>
</dbReference>
<evidence type="ECO:0000313" key="3">
    <source>
        <dbReference type="EMBL" id="OAJ57308.1"/>
    </source>
</evidence>
<keyword evidence="1" id="KW-1133">Transmembrane helix</keyword>
<dbReference type="PANTHER" id="PTHR23028:SF53">
    <property type="entry name" value="ACYL_TRANSF_3 DOMAIN-CONTAINING PROTEIN"/>
    <property type="match status" value="1"/>
</dbReference>
<organism evidence="3 6">
    <name type="scientific">Paraburkholderia ginsengiterrae</name>
    <dbReference type="NCBI Taxonomy" id="1462993"/>
    <lineage>
        <taxon>Bacteria</taxon>
        <taxon>Pseudomonadati</taxon>
        <taxon>Pseudomonadota</taxon>
        <taxon>Betaproteobacteria</taxon>
        <taxon>Burkholderiales</taxon>
        <taxon>Burkholderiaceae</taxon>
        <taxon>Paraburkholderia</taxon>
    </lineage>
</organism>
<name>A0A1A9N4D6_9BURK</name>
<dbReference type="Proteomes" id="UP000078116">
    <property type="component" value="Unassembled WGS sequence"/>
</dbReference>
<feature type="transmembrane region" description="Helical" evidence="1">
    <location>
        <begin position="176"/>
        <end position="196"/>
    </location>
</feature>
<feature type="transmembrane region" description="Helical" evidence="1">
    <location>
        <begin position="150"/>
        <end position="170"/>
    </location>
</feature>
<feature type="domain" description="Acyltransferase 3" evidence="2">
    <location>
        <begin position="9"/>
        <end position="307"/>
    </location>
</feature>
<evidence type="ECO:0000313" key="6">
    <source>
        <dbReference type="Proteomes" id="UP000078116"/>
    </source>
</evidence>
<feature type="transmembrane region" description="Helical" evidence="1">
    <location>
        <begin position="49"/>
        <end position="68"/>
    </location>
</feature>
<feature type="transmembrane region" description="Helical" evidence="1">
    <location>
        <begin position="12"/>
        <end position="29"/>
    </location>
</feature>
<dbReference type="STRING" id="1462993.A6V36_24965"/>
<feature type="transmembrane region" description="Helical" evidence="1">
    <location>
        <begin position="263"/>
        <end position="284"/>
    </location>
</feature>
<keyword evidence="5" id="KW-1185">Reference proteome</keyword>
<dbReference type="RefSeq" id="WP_064266467.1">
    <property type="nucleotide sequence ID" value="NZ_LXJZ01000100.1"/>
</dbReference>
<dbReference type="PANTHER" id="PTHR23028">
    <property type="entry name" value="ACETYLTRANSFERASE"/>
    <property type="match status" value="1"/>
</dbReference>
<dbReference type="InterPro" id="IPR002656">
    <property type="entry name" value="Acyl_transf_3_dom"/>
</dbReference>
<accession>A0A1A9N4D6</accession>
<proteinExistence type="predicted"/>
<dbReference type="GO" id="GO:0016747">
    <property type="term" value="F:acyltransferase activity, transferring groups other than amino-acyl groups"/>
    <property type="evidence" value="ECO:0007669"/>
    <property type="project" value="InterPro"/>
</dbReference>
<reference evidence="5 6" key="1">
    <citation type="submission" date="2016-04" db="EMBL/GenBank/DDBJ databases">
        <title>Reclassification of Paraburkholderia panaciterrae (Farh et al. 2015) Dobritsa &amp; Samadpour 2016 as a later homotypic synonym of Paraburkholderia ginsengiterrae (Farh et al. 2015) Dobritsa &amp; Samadpour 2016.</title>
        <authorList>
            <person name="Dobritsa A.P."/>
            <person name="Kutumbaka K."/>
            <person name="Samadpour M."/>
        </authorList>
    </citation>
    <scope>NUCLEOTIDE SEQUENCE [LARGE SCALE GENOMIC DNA]</scope>
    <source>
        <strain evidence="3 6">DCY85</strain>
        <strain evidence="4 5">DCY85-1</strain>
    </source>
</reference>
<dbReference type="AlphaFoldDB" id="A0A1A9N4D6"/>
<dbReference type="EMBL" id="LXKA01000328">
    <property type="protein sequence ID" value="OAJ57308.1"/>
    <property type="molecule type" value="Genomic_DNA"/>
</dbReference>